<keyword evidence="6 10" id="KW-0472">Membrane</keyword>
<reference evidence="12 13" key="1">
    <citation type="journal article" date="2007" name="Nature">
        <title>Evolution of genes and genomes on the Drosophila phylogeny.</title>
        <authorList>
            <consortium name="Drosophila 12 Genomes Consortium"/>
            <person name="Clark A.G."/>
            <person name="Eisen M.B."/>
            <person name="Smith D.R."/>
            <person name="Bergman C.M."/>
            <person name="Oliver B."/>
            <person name="Markow T.A."/>
            <person name="Kaufman T.C."/>
            <person name="Kellis M."/>
            <person name="Gelbart W."/>
            <person name="Iyer V.N."/>
            <person name="Pollard D.A."/>
            <person name="Sackton T.B."/>
            <person name="Larracuente A.M."/>
            <person name="Singh N.D."/>
            <person name="Abad J.P."/>
            <person name="Abt D.N."/>
            <person name="Adryan B."/>
            <person name="Aguade M."/>
            <person name="Akashi H."/>
            <person name="Anderson W.W."/>
            <person name="Aquadro C.F."/>
            <person name="Ardell D.H."/>
            <person name="Arguello R."/>
            <person name="Artieri C.G."/>
            <person name="Barbash D.A."/>
            <person name="Barker D."/>
            <person name="Barsanti P."/>
            <person name="Batterham P."/>
            <person name="Batzoglou S."/>
            <person name="Begun D."/>
            <person name="Bhutkar A."/>
            <person name="Blanco E."/>
            <person name="Bosak S.A."/>
            <person name="Bradley R.K."/>
            <person name="Brand A.D."/>
            <person name="Brent M.R."/>
            <person name="Brooks A.N."/>
            <person name="Brown R.H."/>
            <person name="Butlin R.K."/>
            <person name="Caggese C."/>
            <person name="Calvi B.R."/>
            <person name="Bernardo de Carvalho A."/>
            <person name="Caspi A."/>
            <person name="Castrezana S."/>
            <person name="Celniker S.E."/>
            <person name="Chang J.L."/>
            <person name="Chapple C."/>
            <person name="Chatterji S."/>
            <person name="Chinwalla A."/>
            <person name="Civetta A."/>
            <person name="Clifton S.W."/>
            <person name="Comeron J.M."/>
            <person name="Costello J.C."/>
            <person name="Coyne J.A."/>
            <person name="Daub J."/>
            <person name="David R.G."/>
            <person name="Delcher A.L."/>
            <person name="Delehaunty K."/>
            <person name="Do C.B."/>
            <person name="Ebling H."/>
            <person name="Edwards K."/>
            <person name="Eickbush T."/>
            <person name="Evans J.D."/>
            <person name="Filipski A."/>
            <person name="Findeiss S."/>
            <person name="Freyhult E."/>
            <person name="Fulton L."/>
            <person name="Fulton R."/>
            <person name="Garcia A.C."/>
            <person name="Gardiner A."/>
            <person name="Garfield D.A."/>
            <person name="Garvin B.E."/>
            <person name="Gibson G."/>
            <person name="Gilbert D."/>
            <person name="Gnerre S."/>
            <person name="Godfrey J."/>
            <person name="Good R."/>
            <person name="Gotea V."/>
            <person name="Gravely B."/>
            <person name="Greenberg A.J."/>
            <person name="Griffiths-Jones S."/>
            <person name="Gross S."/>
            <person name="Guigo R."/>
            <person name="Gustafson E.A."/>
            <person name="Haerty W."/>
            <person name="Hahn M.W."/>
            <person name="Halligan D.L."/>
            <person name="Halpern A.L."/>
            <person name="Halter G.M."/>
            <person name="Han M.V."/>
            <person name="Heger A."/>
            <person name="Hillier L."/>
            <person name="Hinrichs A.S."/>
            <person name="Holmes I."/>
            <person name="Hoskins R.A."/>
            <person name="Hubisz M.J."/>
            <person name="Hultmark D."/>
            <person name="Huntley M.A."/>
            <person name="Jaffe D.B."/>
            <person name="Jagadeeshan S."/>
            <person name="Jeck W.R."/>
            <person name="Johnson J."/>
            <person name="Jones C.D."/>
            <person name="Jordan W.C."/>
            <person name="Karpen G.H."/>
            <person name="Kataoka E."/>
            <person name="Keightley P.D."/>
            <person name="Kheradpour P."/>
            <person name="Kirkness E.F."/>
            <person name="Koerich L.B."/>
            <person name="Kristiansen K."/>
            <person name="Kudrna D."/>
            <person name="Kulathinal R.J."/>
            <person name="Kumar S."/>
            <person name="Kwok R."/>
            <person name="Lander E."/>
            <person name="Langley C.H."/>
            <person name="Lapoint R."/>
            <person name="Lazzaro B.P."/>
            <person name="Lee S.J."/>
            <person name="Levesque L."/>
            <person name="Li R."/>
            <person name="Lin C.F."/>
            <person name="Lin M.F."/>
            <person name="Lindblad-Toh K."/>
            <person name="Llopart A."/>
            <person name="Long M."/>
            <person name="Low L."/>
            <person name="Lozovsky E."/>
            <person name="Lu J."/>
            <person name="Luo M."/>
            <person name="Machado C.A."/>
            <person name="Makalowski W."/>
            <person name="Marzo M."/>
            <person name="Matsuda M."/>
            <person name="Matzkin L."/>
            <person name="McAllister B."/>
            <person name="McBride C.S."/>
            <person name="McKernan B."/>
            <person name="McKernan K."/>
            <person name="Mendez-Lago M."/>
            <person name="Minx P."/>
            <person name="Mollenhauer M.U."/>
            <person name="Montooth K."/>
            <person name="Mount S.M."/>
            <person name="Mu X."/>
            <person name="Myers E."/>
            <person name="Negre B."/>
            <person name="Newfeld S."/>
            <person name="Nielsen R."/>
            <person name="Noor M.A."/>
            <person name="O'Grady P."/>
            <person name="Pachter L."/>
            <person name="Papaceit M."/>
            <person name="Parisi M.J."/>
            <person name="Parisi M."/>
            <person name="Parts L."/>
            <person name="Pedersen J.S."/>
            <person name="Pesole G."/>
            <person name="Phillippy A.M."/>
            <person name="Ponting C.P."/>
            <person name="Pop M."/>
            <person name="Porcelli D."/>
            <person name="Powell J.R."/>
            <person name="Prohaska S."/>
            <person name="Pruitt K."/>
            <person name="Puig M."/>
            <person name="Quesneville H."/>
            <person name="Ram K.R."/>
            <person name="Rand D."/>
            <person name="Rasmussen M.D."/>
            <person name="Reed L.K."/>
            <person name="Reenan R."/>
            <person name="Reily A."/>
            <person name="Remington K.A."/>
            <person name="Rieger T.T."/>
            <person name="Ritchie M.G."/>
            <person name="Robin C."/>
            <person name="Rogers Y.H."/>
            <person name="Rohde C."/>
            <person name="Rozas J."/>
            <person name="Rubenfield M.J."/>
            <person name="Ruiz A."/>
            <person name="Russo S."/>
            <person name="Salzberg S.L."/>
            <person name="Sanchez-Gracia A."/>
            <person name="Saranga D.J."/>
            <person name="Sato H."/>
            <person name="Schaeffer S.W."/>
            <person name="Schatz M.C."/>
            <person name="Schlenke T."/>
            <person name="Schwartz R."/>
            <person name="Segarra C."/>
            <person name="Singh R.S."/>
            <person name="Sirot L."/>
            <person name="Sirota M."/>
            <person name="Sisneros N.B."/>
            <person name="Smith C.D."/>
            <person name="Smith T.F."/>
            <person name="Spieth J."/>
            <person name="Stage D.E."/>
            <person name="Stark A."/>
            <person name="Stephan W."/>
            <person name="Strausberg R.L."/>
            <person name="Strempel S."/>
            <person name="Sturgill D."/>
            <person name="Sutton G."/>
            <person name="Sutton G.G."/>
            <person name="Tao W."/>
            <person name="Teichmann S."/>
            <person name="Tobari Y.N."/>
            <person name="Tomimura Y."/>
            <person name="Tsolas J.M."/>
            <person name="Valente V.L."/>
            <person name="Venter E."/>
            <person name="Venter J.C."/>
            <person name="Vicario S."/>
            <person name="Vieira F.G."/>
            <person name="Vilella A.J."/>
            <person name="Villasante A."/>
            <person name="Walenz B."/>
            <person name="Wang J."/>
            <person name="Wasserman M."/>
            <person name="Watts T."/>
            <person name="Wilson D."/>
            <person name="Wilson R.K."/>
            <person name="Wing R.A."/>
            <person name="Wolfner M.F."/>
            <person name="Wong A."/>
            <person name="Wong G.K."/>
            <person name="Wu C.I."/>
            <person name="Wu G."/>
            <person name="Yamamoto D."/>
            <person name="Yang H.P."/>
            <person name="Yang S.P."/>
            <person name="Yorke J.A."/>
            <person name="Yoshida K."/>
            <person name="Zdobnov E."/>
            <person name="Zhang P."/>
            <person name="Zhang Y."/>
            <person name="Zimin A.V."/>
            <person name="Baldwin J."/>
            <person name="Abdouelleil A."/>
            <person name="Abdulkadir J."/>
            <person name="Abebe A."/>
            <person name="Abera B."/>
            <person name="Abreu J."/>
            <person name="Acer S.C."/>
            <person name="Aftuck L."/>
            <person name="Alexander A."/>
            <person name="An P."/>
            <person name="Anderson E."/>
            <person name="Anderson S."/>
            <person name="Arachi H."/>
            <person name="Azer M."/>
            <person name="Bachantsang P."/>
            <person name="Barry A."/>
            <person name="Bayul T."/>
            <person name="Berlin A."/>
            <person name="Bessette D."/>
            <person name="Bloom T."/>
            <person name="Blye J."/>
            <person name="Boguslavskiy L."/>
            <person name="Bonnet C."/>
            <person name="Boukhgalter B."/>
            <person name="Bourzgui I."/>
            <person name="Brown A."/>
            <person name="Cahill P."/>
            <person name="Channer S."/>
            <person name="Cheshatsang Y."/>
            <person name="Chuda L."/>
            <person name="Citroen M."/>
            <person name="Collymore A."/>
            <person name="Cooke P."/>
            <person name="Costello M."/>
            <person name="D'Aco K."/>
            <person name="Daza R."/>
            <person name="De Haan G."/>
            <person name="DeGray S."/>
            <person name="DeMaso C."/>
            <person name="Dhargay N."/>
            <person name="Dooley K."/>
            <person name="Dooley E."/>
            <person name="Doricent M."/>
            <person name="Dorje P."/>
            <person name="Dorjee K."/>
            <person name="Dupes A."/>
            <person name="Elong R."/>
            <person name="Falk J."/>
            <person name="Farina A."/>
            <person name="Faro S."/>
            <person name="Ferguson D."/>
            <person name="Fisher S."/>
            <person name="Foley C.D."/>
            <person name="Franke A."/>
            <person name="Friedrich D."/>
            <person name="Gadbois L."/>
            <person name="Gearin G."/>
            <person name="Gearin C.R."/>
            <person name="Giannoukos G."/>
            <person name="Goode T."/>
            <person name="Graham J."/>
            <person name="Grandbois E."/>
            <person name="Grewal S."/>
            <person name="Gyaltsen K."/>
            <person name="Hafez N."/>
            <person name="Hagos B."/>
            <person name="Hall J."/>
            <person name="Henson C."/>
            <person name="Hollinger A."/>
            <person name="Honan T."/>
            <person name="Huard M.D."/>
            <person name="Hughes L."/>
            <person name="Hurhula B."/>
            <person name="Husby M.E."/>
            <person name="Kamat A."/>
            <person name="Kanga B."/>
            <person name="Kashin S."/>
            <person name="Khazanovich D."/>
            <person name="Kisner P."/>
            <person name="Lance K."/>
            <person name="Lara M."/>
            <person name="Lee W."/>
            <person name="Lennon N."/>
            <person name="Letendre F."/>
            <person name="LeVine R."/>
            <person name="Lipovsky A."/>
            <person name="Liu X."/>
            <person name="Liu J."/>
            <person name="Liu S."/>
            <person name="Lokyitsang T."/>
            <person name="Lokyitsang Y."/>
            <person name="Lubonja R."/>
            <person name="Lui A."/>
            <person name="MacDonald P."/>
            <person name="Magnisalis V."/>
            <person name="Maru K."/>
            <person name="Matthews C."/>
            <person name="McCusker W."/>
            <person name="McDonough S."/>
            <person name="Mehta T."/>
            <person name="Meldrim J."/>
            <person name="Meneus L."/>
            <person name="Mihai O."/>
            <person name="Mihalev A."/>
            <person name="Mihova T."/>
            <person name="Mittelman R."/>
            <person name="Mlenga V."/>
            <person name="Montmayeur A."/>
            <person name="Mulrain L."/>
            <person name="Navidi A."/>
            <person name="Naylor J."/>
            <person name="Negash T."/>
            <person name="Nguyen T."/>
            <person name="Nguyen N."/>
            <person name="Nicol R."/>
            <person name="Norbu C."/>
            <person name="Norbu N."/>
            <person name="Novod N."/>
            <person name="O'Neill B."/>
            <person name="Osman S."/>
            <person name="Markiewicz E."/>
            <person name="Oyono O.L."/>
            <person name="Patti C."/>
            <person name="Phunkhang P."/>
            <person name="Pierre F."/>
            <person name="Priest M."/>
            <person name="Raghuraman S."/>
            <person name="Rege F."/>
            <person name="Reyes R."/>
            <person name="Rise C."/>
            <person name="Rogov P."/>
            <person name="Ross K."/>
            <person name="Ryan E."/>
            <person name="Settipalli S."/>
            <person name="Shea T."/>
            <person name="Sherpa N."/>
            <person name="Shi L."/>
            <person name="Shih D."/>
            <person name="Sparrow T."/>
            <person name="Spaulding J."/>
            <person name="Stalker J."/>
            <person name="Stange-Thomann N."/>
            <person name="Stavropoulos S."/>
            <person name="Stone C."/>
            <person name="Strader C."/>
            <person name="Tesfaye S."/>
            <person name="Thomson T."/>
            <person name="Thoulutsang Y."/>
            <person name="Thoulutsang D."/>
            <person name="Topham K."/>
            <person name="Topping I."/>
            <person name="Tsamla T."/>
            <person name="Vassiliev H."/>
            <person name="Vo A."/>
            <person name="Wangchuk T."/>
            <person name="Wangdi T."/>
            <person name="Weiand M."/>
            <person name="Wilkinson J."/>
            <person name="Wilson A."/>
            <person name="Yadav S."/>
            <person name="Young G."/>
            <person name="Yu Q."/>
            <person name="Zembek L."/>
            <person name="Zhong D."/>
            <person name="Zimmer A."/>
            <person name="Zwirko Z."/>
            <person name="Jaffe D.B."/>
            <person name="Alvarez P."/>
            <person name="Brockman W."/>
            <person name="Butler J."/>
            <person name="Chin C."/>
            <person name="Gnerre S."/>
            <person name="Grabherr M."/>
            <person name="Kleber M."/>
            <person name="Mauceli E."/>
            <person name="MacCallum I."/>
        </authorList>
    </citation>
    <scope>NUCLEOTIDE SEQUENCE [LARGE SCALE GENOMIC DNA]</scope>
    <source>
        <strain evidence="13">white501</strain>
    </source>
</reference>
<gene>
    <name evidence="12" type="primary">Dsim\GD10540</name>
    <name evidence="12" type="ORF">Dsim_GD10540</name>
</gene>
<evidence type="ECO:0000256" key="6">
    <source>
        <dbReference type="ARBA" id="ARBA00023136"/>
    </source>
</evidence>
<dbReference type="HOGENOM" id="CLU_332996_0_0_1"/>
<comment type="similarity">
    <text evidence="8">Belongs to the two pore domain potassium channel (TC 1.A.1.8) family.</text>
</comment>
<feature type="transmembrane region" description="Helical" evidence="10">
    <location>
        <begin position="157"/>
        <end position="175"/>
    </location>
</feature>
<feature type="transmembrane region" description="Helical" evidence="10">
    <location>
        <begin position="360"/>
        <end position="383"/>
    </location>
</feature>
<dbReference type="PANTHER" id="PTHR11003">
    <property type="entry name" value="POTASSIUM CHANNEL, SUBFAMILY K"/>
    <property type="match status" value="1"/>
</dbReference>
<dbReference type="PANTHER" id="PTHR11003:SF352">
    <property type="entry name" value="BCDNA.GH04802-RELATED"/>
    <property type="match status" value="1"/>
</dbReference>
<dbReference type="GO" id="GO:0022841">
    <property type="term" value="F:potassium ion leak channel activity"/>
    <property type="evidence" value="ECO:0007669"/>
    <property type="project" value="TreeGrafter"/>
</dbReference>
<feature type="compositionally biased region" description="Low complexity" evidence="9">
    <location>
        <begin position="563"/>
        <end position="591"/>
    </location>
</feature>
<accession>B4QFA2</accession>
<feature type="compositionally biased region" description="Basic and acidic residues" evidence="9">
    <location>
        <begin position="324"/>
        <end position="335"/>
    </location>
</feature>
<evidence type="ECO:0000256" key="7">
    <source>
        <dbReference type="ARBA" id="ARBA00023303"/>
    </source>
</evidence>
<dbReference type="InterPro" id="IPR013099">
    <property type="entry name" value="K_chnl_dom"/>
</dbReference>
<dbReference type="SUPFAM" id="SSF81324">
    <property type="entry name" value="Voltage-gated potassium channels"/>
    <property type="match status" value="3"/>
</dbReference>
<dbReference type="GO" id="GO:0005886">
    <property type="term" value="C:plasma membrane"/>
    <property type="evidence" value="ECO:0007669"/>
    <property type="project" value="TreeGrafter"/>
</dbReference>
<dbReference type="STRING" id="7240.B4QFA2"/>
<dbReference type="Bgee" id="FBgn0182311">
    <property type="expression patterns" value="Expressed in embryo and 3 other cell types or tissues"/>
</dbReference>
<dbReference type="PhylomeDB" id="B4QFA2"/>
<dbReference type="OrthoDB" id="297496at2759"/>
<evidence type="ECO:0000256" key="10">
    <source>
        <dbReference type="SAM" id="Phobius"/>
    </source>
</evidence>
<feature type="domain" description="Potassium channel" evidence="11">
    <location>
        <begin position="456"/>
        <end position="514"/>
    </location>
</feature>
<evidence type="ECO:0000313" key="13">
    <source>
        <dbReference type="Proteomes" id="UP000000304"/>
    </source>
</evidence>
<keyword evidence="2 8" id="KW-0813">Transport</keyword>
<dbReference type="Gene3D" id="1.10.287.70">
    <property type="match status" value="2"/>
</dbReference>
<name>B4QFA2_DROSI</name>
<feature type="transmembrane region" description="Helical" evidence="10">
    <location>
        <begin position="489"/>
        <end position="507"/>
    </location>
</feature>
<organism evidence="12 13">
    <name type="scientific">Drosophila simulans</name>
    <name type="common">Fruit fly</name>
    <dbReference type="NCBI Taxonomy" id="7240"/>
    <lineage>
        <taxon>Eukaryota</taxon>
        <taxon>Metazoa</taxon>
        <taxon>Ecdysozoa</taxon>
        <taxon>Arthropoda</taxon>
        <taxon>Hexapoda</taxon>
        <taxon>Insecta</taxon>
        <taxon>Pterygota</taxon>
        <taxon>Neoptera</taxon>
        <taxon>Endopterygota</taxon>
        <taxon>Diptera</taxon>
        <taxon>Brachycera</taxon>
        <taxon>Muscomorpha</taxon>
        <taxon>Ephydroidea</taxon>
        <taxon>Drosophilidae</taxon>
        <taxon>Drosophila</taxon>
        <taxon>Sophophora</taxon>
    </lineage>
</organism>
<evidence type="ECO:0000259" key="11">
    <source>
        <dbReference type="Pfam" id="PF07885"/>
    </source>
</evidence>
<feature type="transmembrane region" description="Helical" evidence="10">
    <location>
        <begin position="459"/>
        <end position="477"/>
    </location>
</feature>
<feature type="compositionally biased region" description="Low complexity" evidence="9">
    <location>
        <begin position="231"/>
        <end position="259"/>
    </location>
</feature>
<evidence type="ECO:0000313" key="12">
    <source>
        <dbReference type="EMBL" id="EDX06131.1"/>
    </source>
</evidence>
<dbReference type="Pfam" id="PF07885">
    <property type="entry name" value="Ion_trans_2"/>
    <property type="match status" value="3"/>
</dbReference>
<feature type="transmembrane region" description="Helical" evidence="10">
    <location>
        <begin position="615"/>
        <end position="636"/>
    </location>
</feature>
<dbReference type="GO" id="GO:0015271">
    <property type="term" value="F:outward rectifier potassium channel activity"/>
    <property type="evidence" value="ECO:0007669"/>
    <property type="project" value="TreeGrafter"/>
</dbReference>
<evidence type="ECO:0000256" key="8">
    <source>
        <dbReference type="RuleBase" id="RU003857"/>
    </source>
</evidence>
<feature type="region of interest" description="Disordered" evidence="9">
    <location>
        <begin position="311"/>
        <end position="343"/>
    </location>
</feature>
<proteinExistence type="inferred from homology"/>
<feature type="region of interest" description="Disordered" evidence="9">
    <location>
        <begin position="560"/>
        <end position="594"/>
    </location>
</feature>
<feature type="transmembrane region" description="Helical" evidence="10">
    <location>
        <begin position="28"/>
        <end position="51"/>
    </location>
</feature>
<keyword evidence="3 8" id="KW-0812">Transmembrane</keyword>
<feature type="region of interest" description="Disordered" evidence="9">
    <location>
        <begin position="228"/>
        <end position="264"/>
    </location>
</feature>
<feature type="domain" description="Potassium channel" evidence="11">
    <location>
        <begin position="124"/>
        <end position="182"/>
    </location>
</feature>
<dbReference type="Proteomes" id="UP000000304">
    <property type="component" value="Chromosome 2R"/>
</dbReference>
<feature type="transmembrane region" description="Helical" evidence="10">
    <location>
        <begin position="127"/>
        <end position="145"/>
    </location>
</feature>
<evidence type="ECO:0000256" key="5">
    <source>
        <dbReference type="ARBA" id="ARBA00023065"/>
    </source>
</evidence>
<evidence type="ECO:0000256" key="4">
    <source>
        <dbReference type="ARBA" id="ARBA00022989"/>
    </source>
</evidence>
<keyword evidence="13" id="KW-1185">Reference proteome</keyword>
<evidence type="ECO:0000256" key="2">
    <source>
        <dbReference type="ARBA" id="ARBA00022448"/>
    </source>
</evidence>
<protein>
    <submittedName>
        <fullName evidence="12">GD10540</fullName>
    </submittedName>
</protein>
<keyword evidence="7 8" id="KW-0407">Ion channel</keyword>
<evidence type="ECO:0000256" key="9">
    <source>
        <dbReference type="SAM" id="MobiDB-lite"/>
    </source>
</evidence>
<comment type="subcellular location">
    <subcellularLocation>
        <location evidence="1">Membrane</location>
        <topology evidence="1">Multi-pass membrane protein</topology>
    </subcellularLocation>
</comment>
<dbReference type="AlphaFoldDB" id="B4QFA2"/>
<evidence type="ECO:0000256" key="1">
    <source>
        <dbReference type="ARBA" id="ARBA00004141"/>
    </source>
</evidence>
<keyword evidence="4 10" id="KW-1133">Transmembrane helix</keyword>
<feature type="domain" description="Potassium channel" evidence="11">
    <location>
        <begin position="625"/>
        <end position="707"/>
    </location>
</feature>
<evidence type="ECO:0000256" key="3">
    <source>
        <dbReference type="ARBA" id="ARBA00022692"/>
    </source>
</evidence>
<dbReference type="InterPro" id="IPR003280">
    <property type="entry name" value="2pore_dom_K_chnl"/>
</dbReference>
<dbReference type="OMA" id="SPAREYK"/>
<feature type="transmembrane region" description="Helical" evidence="10">
    <location>
        <begin position="678"/>
        <end position="703"/>
    </location>
</feature>
<keyword evidence="5 8" id="KW-0406">Ion transport</keyword>
<sequence length="727" mass="83622">MSSRRSSFRRREKPAFERFKDHCRHFTAFMFSNVGIILLVTFYIIGGAFIFQSIEIFEYERLKSEKPHRFIARNFSGECLSRIWELTAENISFFDHHAYRRRVNDVLLDYQRAIVKKQLKGPDVEQWSFSGAFLYSLTVITTIGYGNITPHSEWGKLVTILYAIIGMPLFLLYLSNIGDVLAKSFKWIYSKVCLCRICPGVAKRRIIRERRKMRQLARALQMHDMENARGSSSYTSTSSTTSSNSSSSEYTRSSRQSSSLVDIPYTESDSDIEREIRGSTDEITVPVTVCVFLMVGRHRCECRTRPEHVQALARGRPAGTGTKTETETNRQDMSSRRSSFRRREKPAFERFKDHCRHFTAFMFSNVGIILLVTFYIIGGAFIFQSIEIFEYERLKSEKPHRFIARNFSGECLSRIWELTAENISFFDHHAYRRRVNDVLLDYQRAIVKKQLKGPDVEQWSFSGAFLYSLTVITTIGYGNITPHSEWGKLVTILYAIIGMPLFLLYLSNIGDVLAKSFKWIYSKVCLCRICPGVAKRRIIRERRKMRQLARALQMHDMENARGSSSYTSTSSTTSSNSSSSEYTRSSRQSSSLVDIPYTESDSDIEREIRGSTDEITVPVTVCVFVMVGYILWGALLFGRWEDWNYLDGSYFCLISLSSIGFGDLVPGDRVITADRDKVEVSFILCAIYLLLGMAVIAMCFNLMQEQVVHNIRAIKRGFKACFRCRSS</sequence>
<dbReference type="GO" id="GO:0030322">
    <property type="term" value="P:stabilization of membrane potential"/>
    <property type="evidence" value="ECO:0007669"/>
    <property type="project" value="TreeGrafter"/>
</dbReference>
<dbReference type="PRINTS" id="PR01333">
    <property type="entry name" value="2POREKCHANEL"/>
</dbReference>
<dbReference type="EMBL" id="CM000362">
    <property type="protein sequence ID" value="EDX06131.1"/>
    <property type="molecule type" value="Genomic_DNA"/>
</dbReference>